<proteinExistence type="predicted"/>
<organism evidence="1 2">
    <name type="scientific">Tuber borchii</name>
    <name type="common">White truffle</name>
    <dbReference type="NCBI Taxonomy" id="42251"/>
    <lineage>
        <taxon>Eukaryota</taxon>
        <taxon>Fungi</taxon>
        <taxon>Dikarya</taxon>
        <taxon>Ascomycota</taxon>
        <taxon>Pezizomycotina</taxon>
        <taxon>Pezizomycetes</taxon>
        <taxon>Pezizales</taxon>
        <taxon>Tuberaceae</taxon>
        <taxon>Tuber</taxon>
    </lineage>
</organism>
<protein>
    <submittedName>
        <fullName evidence="1">Uncharacterized protein</fullName>
    </submittedName>
</protein>
<accession>A0A2T6ZDC1</accession>
<dbReference type="AlphaFoldDB" id="A0A2T6ZDC1"/>
<dbReference type="EMBL" id="NESQ01000372">
    <property type="protein sequence ID" value="PUU73490.1"/>
    <property type="molecule type" value="Genomic_DNA"/>
</dbReference>
<evidence type="ECO:0000313" key="2">
    <source>
        <dbReference type="Proteomes" id="UP000244722"/>
    </source>
</evidence>
<gene>
    <name evidence="1" type="ORF">B9Z19DRAFT_1068939</name>
</gene>
<sequence length="185" mass="20271">MPRKLALGIQTGGGVLLLPRETSLESILAIEAPHIASCEIVLETPADLLPAPLLTSGSVWQTSGGVAWSAWPPPSGDFVGGRLIENTIQSSQFSLVEPPPRRLVIFRTNACYSQECILLMPTPRRLVVRVRQWTGILPGLTRGIERLVPFKVIELHWNRIFAKMVVGFVAVVGATRRLPCSVPLY</sequence>
<evidence type="ECO:0000313" key="1">
    <source>
        <dbReference type="EMBL" id="PUU73490.1"/>
    </source>
</evidence>
<keyword evidence="2" id="KW-1185">Reference proteome</keyword>
<name>A0A2T6ZDC1_TUBBO</name>
<comment type="caution">
    <text evidence="1">The sequence shown here is derived from an EMBL/GenBank/DDBJ whole genome shotgun (WGS) entry which is preliminary data.</text>
</comment>
<dbReference type="Proteomes" id="UP000244722">
    <property type="component" value="Unassembled WGS sequence"/>
</dbReference>
<reference evidence="1 2" key="1">
    <citation type="submission" date="2017-04" db="EMBL/GenBank/DDBJ databases">
        <title>Draft genome sequence of Tuber borchii Vittad., a whitish edible truffle.</title>
        <authorList>
            <consortium name="DOE Joint Genome Institute"/>
            <person name="Murat C."/>
            <person name="Kuo A."/>
            <person name="Barry K.W."/>
            <person name="Clum A."/>
            <person name="Dockter R.B."/>
            <person name="Fauchery L."/>
            <person name="Iotti M."/>
            <person name="Kohler A."/>
            <person name="Labutti K."/>
            <person name="Lindquist E.A."/>
            <person name="Lipzen A."/>
            <person name="Ohm R.A."/>
            <person name="Wang M."/>
            <person name="Grigoriev I.V."/>
            <person name="Zambonelli A."/>
            <person name="Martin F.M."/>
        </authorList>
    </citation>
    <scope>NUCLEOTIDE SEQUENCE [LARGE SCALE GENOMIC DNA]</scope>
    <source>
        <strain evidence="1 2">Tbo3840</strain>
    </source>
</reference>